<reference evidence="2 3" key="1">
    <citation type="submission" date="2016-08" db="EMBL/GenBank/DDBJ databases">
        <title>Genomes of anaerobic fungi encode conserved fungal cellulosomes for biomass hydrolysis.</title>
        <authorList>
            <consortium name="DOE Joint Genome Institute"/>
            <person name="Haitjema C.H."/>
            <person name="Gilmore S.P."/>
            <person name="Henske J.K."/>
            <person name="Solomon K.V."/>
            <person name="De Groot R."/>
            <person name="Kuo A."/>
            <person name="Mondo S.J."/>
            <person name="Salamov A.A."/>
            <person name="Labutti K."/>
            <person name="Zhao Z."/>
            <person name="Chiniquy J."/>
            <person name="Barry K."/>
            <person name="Brewer H.M."/>
            <person name="Purvine S.O."/>
            <person name="Wright A.T."/>
            <person name="Boxma B."/>
            <person name="Van Alen T."/>
            <person name="Hackstein J.H."/>
            <person name="Baker S.E."/>
            <person name="Grigoriev I.V."/>
            <person name="O'Malley M.A."/>
        </authorList>
    </citation>
    <scope>NUCLEOTIDE SEQUENCE [LARGE SCALE GENOMIC DNA]</scope>
    <source>
        <strain evidence="3">finn</strain>
    </source>
</reference>
<reference evidence="2 3" key="2">
    <citation type="submission" date="2016-08" db="EMBL/GenBank/DDBJ databases">
        <title>Pervasive Adenine N6-methylation of Active Genes in Fungi.</title>
        <authorList>
            <consortium name="DOE Joint Genome Institute"/>
            <person name="Mondo S.J."/>
            <person name="Dannebaum R.O."/>
            <person name="Kuo R.C."/>
            <person name="Labutti K."/>
            <person name="Haridas S."/>
            <person name="Kuo A."/>
            <person name="Salamov A."/>
            <person name="Ahrendt S.R."/>
            <person name="Lipzen A."/>
            <person name="Sullivan W."/>
            <person name="Andreopoulos W.B."/>
            <person name="Clum A."/>
            <person name="Lindquist E."/>
            <person name="Daum C."/>
            <person name="Ramamoorthy G.K."/>
            <person name="Gryganskyi A."/>
            <person name="Culley D."/>
            <person name="Magnuson J.K."/>
            <person name="James T.Y."/>
            <person name="O'Malley M.A."/>
            <person name="Stajich J.E."/>
            <person name="Spatafora J.W."/>
            <person name="Visel A."/>
            <person name="Grigoriev I.V."/>
        </authorList>
    </citation>
    <scope>NUCLEOTIDE SEQUENCE [LARGE SCALE GENOMIC DNA]</scope>
    <source>
        <strain evidence="3">finn</strain>
    </source>
</reference>
<gene>
    <name evidence="2" type="ORF">BCR36DRAFT_298652</name>
</gene>
<keyword evidence="1" id="KW-1133">Transmembrane helix</keyword>
<accession>A0A1Y1V2C9</accession>
<organism evidence="2 3">
    <name type="scientific">Piromyces finnis</name>
    <dbReference type="NCBI Taxonomy" id="1754191"/>
    <lineage>
        <taxon>Eukaryota</taxon>
        <taxon>Fungi</taxon>
        <taxon>Fungi incertae sedis</taxon>
        <taxon>Chytridiomycota</taxon>
        <taxon>Chytridiomycota incertae sedis</taxon>
        <taxon>Neocallimastigomycetes</taxon>
        <taxon>Neocallimastigales</taxon>
        <taxon>Neocallimastigaceae</taxon>
        <taxon>Piromyces</taxon>
    </lineage>
</organism>
<dbReference type="AlphaFoldDB" id="A0A1Y1V2C9"/>
<evidence type="ECO:0000313" key="2">
    <source>
        <dbReference type="EMBL" id="ORX45756.1"/>
    </source>
</evidence>
<feature type="transmembrane region" description="Helical" evidence="1">
    <location>
        <begin position="358"/>
        <end position="375"/>
    </location>
</feature>
<comment type="caution">
    <text evidence="2">The sequence shown here is derived from an EMBL/GenBank/DDBJ whole genome shotgun (WGS) entry which is preliminary data.</text>
</comment>
<dbReference type="EMBL" id="MCFH01000038">
    <property type="protein sequence ID" value="ORX45756.1"/>
    <property type="molecule type" value="Genomic_DNA"/>
</dbReference>
<keyword evidence="1" id="KW-0812">Transmembrane</keyword>
<evidence type="ECO:0000313" key="3">
    <source>
        <dbReference type="Proteomes" id="UP000193719"/>
    </source>
</evidence>
<feature type="transmembrane region" description="Helical" evidence="1">
    <location>
        <begin position="381"/>
        <end position="401"/>
    </location>
</feature>
<name>A0A1Y1V2C9_9FUNG</name>
<keyword evidence="1" id="KW-0472">Membrane</keyword>
<dbReference type="OrthoDB" id="10413388at2759"/>
<evidence type="ECO:0000256" key="1">
    <source>
        <dbReference type="SAM" id="Phobius"/>
    </source>
</evidence>
<sequence length="522" mass="61434">MNECKNYNEEENIDEILKNLTYNIFITLYSELGLDGFIQEYYESYSKIEIDKSAVIVNEIYPLNKNIIEAYSVQIGLRKSKELPSYLDASSIIEKLSSVLEWKNKMNSDKEFLKKIFINCDEYQHHEESITKSFLKDPNCLIFTLNSLLWKGNFSKDILSLNQHKGIIITSRYTMIQICKLIMKRSKEQYDKLVKNEKGINLDIENFKTTSLATFYGVSNINNDDKEKNVSENILGFNYGLNELNRVIHEKKGLKSLLTANDLKNLKQNMKIELEKIKKRLKSNSPIKINESKFDLESFFSENEKKWNRSNINGSQKEEFLGYILTLSIFMNIINKMEFEENTDMDKLKDILSRLNKVYLCLSLAALIAVTQAILNRSQFLRTNLVTLVESTFVYLLLGYYNNKYFYKNKIEDIPIFCQLLVKENKDANNIPRSLSPFTELLNYVDEDFQVIIQLFNKMNEEYEHYSFVRYPDSDLPDELIVEKSNHLFDIARYVVMIILLIIVHYSLFNQFEKSSYNIFKR</sequence>
<feature type="transmembrane region" description="Helical" evidence="1">
    <location>
        <begin position="491"/>
        <end position="509"/>
    </location>
</feature>
<keyword evidence="3" id="KW-1185">Reference proteome</keyword>
<protein>
    <submittedName>
        <fullName evidence="2">Uncharacterized protein</fullName>
    </submittedName>
</protein>
<dbReference type="Proteomes" id="UP000193719">
    <property type="component" value="Unassembled WGS sequence"/>
</dbReference>
<proteinExistence type="predicted"/>